<dbReference type="STRING" id="45607.A0A2T0FKV6"/>
<feature type="region of interest" description="Disordered" evidence="4">
    <location>
        <begin position="416"/>
        <end position="437"/>
    </location>
</feature>
<comment type="similarity">
    <text evidence="3">Belongs to the UTP5 family.</text>
</comment>
<comment type="caution">
    <text evidence="6">The sequence shown here is derived from an EMBL/GenBank/DDBJ whole genome shotgun (WGS) entry which is preliminary data.</text>
</comment>
<dbReference type="PANTHER" id="PTHR44267">
    <property type="entry name" value="WD REPEAT-CONTAINING PROTEIN 43"/>
    <property type="match status" value="1"/>
</dbReference>
<organism evidence="6 7">
    <name type="scientific">Wickerhamiella sorbophila</name>
    <dbReference type="NCBI Taxonomy" id="45607"/>
    <lineage>
        <taxon>Eukaryota</taxon>
        <taxon>Fungi</taxon>
        <taxon>Dikarya</taxon>
        <taxon>Ascomycota</taxon>
        <taxon>Saccharomycotina</taxon>
        <taxon>Dipodascomycetes</taxon>
        <taxon>Dipodascales</taxon>
        <taxon>Trichomonascaceae</taxon>
        <taxon>Wickerhamiella</taxon>
    </lineage>
</organism>
<dbReference type="GO" id="GO:0000462">
    <property type="term" value="P:maturation of SSU-rRNA from tricistronic rRNA transcript (SSU-rRNA, 5.8S rRNA, LSU-rRNA)"/>
    <property type="evidence" value="ECO:0007669"/>
    <property type="project" value="TreeGrafter"/>
</dbReference>
<dbReference type="SUPFAM" id="SSF101908">
    <property type="entry name" value="Putative isomerase YbhE"/>
    <property type="match status" value="1"/>
</dbReference>
<proteinExistence type="inferred from homology"/>
<evidence type="ECO:0000313" key="6">
    <source>
        <dbReference type="EMBL" id="PRT55610.1"/>
    </source>
</evidence>
<dbReference type="InterPro" id="IPR015943">
    <property type="entry name" value="WD40/YVTN_repeat-like_dom_sf"/>
</dbReference>
<dbReference type="AlphaFoldDB" id="A0A2T0FKV6"/>
<dbReference type="Proteomes" id="UP000238350">
    <property type="component" value="Unassembled WGS sequence"/>
</dbReference>
<dbReference type="InterPro" id="IPR052414">
    <property type="entry name" value="U3_snoRNA-assoc_WDR"/>
</dbReference>
<comment type="subcellular location">
    <subcellularLocation>
        <location evidence="1">Nucleus</location>
    </subcellularLocation>
</comment>
<feature type="domain" description="Small-subunit processome Utp12" evidence="5">
    <location>
        <begin position="459"/>
        <end position="561"/>
    </location>
</feature>
<dbReference type="OrthoDB" id="30195at2759"/>
<dbReference type="Gene3D" id="2.130.10.10">
    <property type="entry name" value="YVTN repeat-like/Quinoprotein amine dehydrogenase"/>
    <property type="match status" value="1"/>
</dbReference>
<dbReference type="GO" id="GO:0032040">
    <property type="term" value="C:small-subunit processome"/>
    <property type="evidence" value="ECO:0007669"/>
    <property type="project" value="UniProtKB-ARBA"/>
</dbReference>
<evidence type="ECO:0000259" key="5">
    <source>
        <dbReference type="Pfam" id="PF04003"/>
    </source>
</evidence>
<evidence type="ECO:0000256" key="4">
    <source>
        <dbReference type="SAM" id="MobiDB-lite"/>
    </source>
</evidence>
<name>A0A2T0FKV6_9ASCO</name>
<dbReference type="Pfam" id="PF04003">
    <property type="entry name" value="Utp12"/>
    <property type="match status" value="1"/>
</dbReference>
<dbReference type="Pfam" id="PF19056">
    <property type="entry name" value="WD40_2"/>
    <property type="match status" value="1"/>
</dbReference>
<keyword evidence="7" id="KW-1185">Reference proteome</keyword>
<gene>
    <name evidence="6" type="ORF">B9G98_03230</name>
</gene>
<accession>A0A2T0FKV6</accession>
<reference evidence="6 7" key="1">
    <citation type="submission" date="2017-04" db="EMBL/GenBank/DDBJ databases">
        <title>Genome sequencing of [Candida] sorbophila.</title>
        <authorList>
            <person name="Ahn J.O."/>
        </authorList>
    </citation>
    <scope>NUCLEOTIDE SEQUENCE [LARGE SCALE GENOMIC DNA]</scope>
    <source>
        <strain evidence="6 7">DS02</strain>
    </source>
</reference>
<evidence type="ECO:0000313" key="7">
    <source>
        <dbReference type="Proteomes" id="UP000238350"/>
    </source>
</evidence>
<protein>
    <submittedName>
        <fullName evidence="6">U3 small nucleolar RNA-associated protein 5</fullName>
    </submittedName>
</protein>
<evidence type="ECO:0000256" key="1">
    <source>
        <dbReference type="ARBA" id="ARBA00004123"/>
    </source>
</evidence>
<feature type="region of interest" description="Disordered" evidence="4">
    <location>
        <begin position="267"/>
        <end position="290"/>
    </location>
</feature>
<dbReference type="EMBL" id="NDIQ01000021">
    <property type="protein sequence ID" value="PRT55610.1"/>
    <property type="molecule type" value="Genomic_DNA"/>
</dbReference>
<evidence type="ECO:0000256" key="2">
    <source>
        <dbReference type="ARBA" id="ARBA00023242"/>
    </source>
</evidence>
<feature type="region of interest" description="Disordered" evidence="4">
    <location>
        <begin position="598"/>
        <end position="651"/>
    </location>
</feature>
<dbReference type="RefSeq" id="XP_024665555.1">
    <property type="nucleotide sequence ID" value="XM_024809787.1"/>
</dbReference>
<evidence type="ECO:0000256" key="3">
    <source>
        <dbReference type="ARBA" id="ARBA00038335"/>
    </source>
</evidence>
<dbReference type="InterPro" id="IPR007148">
    <property type="entry name" value="SSU_processome_Utp12"/>
</dbReference>
<keyword evidence="2" id="KW-0539">Nucleus</keyword>
<dbReference type="PANTHER" id="PTHR44267:SF1">
    <property type="entry name" value="WD REPEAT-CONTAINING PROTEIN 43"/>
    <property type="match status" value="1"/>
</dbReference>
<dbReference type="GeneID" id="36516978"/>
<sequence length="651" mass="70068">MNSLPFISAQFDAEGNSFASAYQALDAHRIRVTPVQSADTPSVEYACAKGVKITCLVWIAGAEKQKPPSRKRAKAADQTGGAQIAVGTSTGTILVYSPSSNQVLKTLGTAPSPAVVALSAQNDKLYALHADGTIAEWNVARESVAHTKSELPDLTAVAALPDNGLLLANTQPHLSTSEITSPSASFAGFASPVRQLVVGAAGDRFLAIAEQDRLIQSYSVSAENNGHPLNLLSGPSNATFAAVSSDDSGLAVATDDGTVLLFSEPFKSAEQPGSNSSSRRRAKPQYAKPTASIVVKRPNGDQVNVQRVFFLDDFLVLSWSEQGAVPIFARVQWKKDGQIIDETVELVKDFAAPRASEHLVNGVDAAAVPAYKESTATISSGHHVADLDDEDSDEEGGETLADRLEALEVKRQQLLEDSDAEDEAHKDGEFSQNGGAGKMKLSTPGSFAALLNQALVAGDKQLLETCLSERDEKTIKTSIIKLEPSLAAKLLERLAEKMARVQHRSAQLTVWIKWVIVVHGGYLVTVPNLLKTLASLHSTLATRVAILPRLLALQGRLELLSAQLDVRGEILESSREIEDDTEDIAEAVYTEDAFIVNGEEDFDEAGEDDEDEQIEEDEDVEMQMELDDEEEAGFEDEDDEDGNDEEDSEDE</sequence>